<dbReference type="OrthoDB" id="1040417at2"/>
<dbReference type="SMART" id="SM00345">
    <property type="entry name" value="HTH_GNTR"/>
    <property type="match status" value="1"/>
</dbReference>
<gene>
    <name evidence="5" type="ORF">soil367_08480</name>
</gene>
<feature type="domain" description="HTH gntR-type" evidence="4">
    <location>
        <begin position="9"/>
        <end position="77"/>
    </location>
</feature>
<dbReference type="Gene3D" id="1.20.120.530">
    <property type="entry name" value="GntR ligand-binding domain-like"/>
    <property type="match status" value="1"/>
</dbReference>
<dbReference type="GO" id="GO:0003677">
    <property type="term" value="F:DNA binding"/>
    <property type="evidence" value="ECO:0007669"/>
    <property type="project" value="UniProtKB-KW"/>
</dbReference>
<dbReference type="PRINTS" id="PR00035">
    <property type="entry name" value="HTHGNTR"/>
</dbReference>
<dbReference type="Pfam" id="PF00392">
    <property type="entry name" value="GntR"/>
    <property type="match status" value="1"/>
</dbReference>
<keyword evidence="2" id="KW-0238">DNA-binding</keyword>
<dbReference type="Pfam" id="PF07729">
    <property type="entry name" value="FCD"/>
    <property type="match status" value="1"/>
</dbReference>
<keyword evidence="3" id="KW-0804">Transcription</keyword>
<name>A0A4P7XH39_9ALTE</name>
<dbReference type="InterPro" id="IPR008920">
    <property type="entry name" value="TF_FadR/GntR_C"/>
</dbReference>
<dbReference type="EMBL" id="CP031093">
    <property type="protein sequence ID" value="QCF25953.1"/>
    <property type="molecule type" value="Genomic_DNA"/>
</dbReference>
<organism evidence="5 6">
    <name type="scientific">Hydrocarboniclastica marina</name>
    <dbReference type="NCBI Taxonomy" id="2259620"/>
    <lineage>
        <taxon>Bacteria</taxon>
        <taxon>Pseudomonadati</taxon>
        <taxon>Pseudomonadota</taxon>
        <taxon>Gammaproteobacteria</taxon>
        <taxon>Alteromonadales</taxon>
        <taxon>Alteromonadaceae</taxon>
        <taxon>Hydrocarboniclastica</taxon>
    </lineage>
</organism>
<dbReference type="InterPro" id="IPR036388">
    <property type="entry name" value="WH-like_DNA-bd_sf"/>
</dbReference>
<evidence type="ECO:0000256" key="2">
    <source>
        <dbReference type="ARBA" id="ARBA00023125"/>
    </source>
</evidence>
<dbReference type="Proteomes" id="UP000298049">
    <property type="component" value="Chromosome"/>
</dbReference>
<dbReference type="SUPFAM" id="SSF46785">
    <property type="entry name" value="Winged helix' DNA-binding domain"/>
    <property type="match status" value="1"/>
</dbReference>
<dbReference type="AlphaFoldDB" id="A0A4P7XH39"/>
<dbReference type="RefSeq" id="WP_136548676.1">
    <property type="nucleotide sequence ID" value="NZ_CP031093.1"/>
</dbReference>
<protein>
    <submittedName>
        <fullName evidence="5">FadR family transcriptional regulator</fullName>
    </submittedName>
</protein>
<proteinExistence type="predicted"/>
<evidence type="ECO:0000313" key="6">
    <source>
        <dbReference type="Proteomes" id="UP000298049"/>
    </source>
</evidence>
<dbReference type="Gene3D" id="1.10.10.10">
    <property type="entry name" value="Winged helix-like DNA-binding domain superfamily/Winged helix DNA-binding domain"/>
    <property type="match status" value="1"/>
</dbReference>
<keyword evidence="1" id="KW-0805">Transcription regulation</keyword>
<dbReference type="PANTHER" id="PTHR43537:SF5">
    <property type="entry name" value="UXU OPERON TRANSCRIPTIONAL REGULATOR"/>
    <property type="match status" value="1"/>
</dbReference>
<dbReference type="CDD" id="cd07377">
    <property type="entry name" value="WHTH_GntR"/>
    <property type="match status" value="1"/>
</dbReference>
<dbReference type="PROSITE" id="PS50949">
    <property type="entry name" value="HTH_GNTR"/>
    <property type="match status" value="1"/>
</dbReference>
<dbReference type="InterPro" id="IPR036390">
    <property type="entry name" value="WH_DNA-bd_sf"/>
</dbReference>
<dbReference type="KEGG" id="hmi:soil367_08480"/>
<sequence>MTLQKIKRGSLVEGSVENLRRAVEQGTWAVGERLPNETTLAETLGVSRNTVREAVRVLAHVGILETRQGDGTFVRAMLDAGEVFRRIERTALRDQLEVRMMLETEAARLAAERRGEADLDAMRTALDNRHAAGDDIEKRIRFDEQFHHAIVNASGNQALVELYKYFAGSISKTIHETEKNEGLPRPSHADHERLLEAVQRGDAGVADDVARTLLKASLDALEFE</sequence>
<dbReference type="InterPro" id="IPR011711">
    <property type="entry name" value="GntR_C"/>
</dbReference>
<keyword evidence="6" id="KW-1185">Reference proteome</keyword>
<evidence type="ECO:0000256" key="1">
    <source>
        <dbReference type="ARBA" id="ARBA00023015"/>
    </source>
</evidence>
<evidence type="ECO:0000259" key="4">
    <source>
        <dbReference type="PROSITE" id="PS50949"/>
    </source>
</evidence>
<dbReference type="SUPFAM" id="SSF48008">
    <property type="entry name" value="GntR ligand-binding domain-like"/>
    <property type="match status" value="1"/>
</dbReference>
<accession>A0A4P7XH39</accession>
<evidence type="ECO:0000313" key="5">
    <source>
        <dbReference type="EMBL" id="QCF25953.1"/>
    </source>
</evidence>
<dbReference type="InterPro" id="IPR000524">
    <property type="entry name" value="Tscrpt_reg_HTH_GntR"/>
</dbReference>
<evidence type="ECO:0000256" key="3">
    <source>
        <dbReference type="ARBA" id="ARBA00023163"/>
    </source>
</evidence>
<dbReference type="SMART" id="SM00895">
    <property type="entry name" value="FCD"/>
    <property type="match status" value="1"/>
</dbReference>
<dbReference type="GO" id="GO:0003700">
    <property type="term" value="F:DNA-binding transcription factor activity"/>
    <property type="evidence" value="ECO:0007669"/>
    <property type="project" value="InterPro"/>
</dbReference>
<dbReference type="PANTHER" id="PTHR43537">
    <property type="entry name" value="TRANSCRIPTIONAL REGULATOR, GNTR FAMILY"/>
    <property type="match status" value="1"/>
</dbReference>
<reference evidence="5 6" key="1">
    <citation type="submission" date="2018-07" db="EMBL/GenBank/DDBJ databases">
        <title>Marsedoiliclastica nanhaica gen. nov. sp. nov., a novel marine hydrocarbonoclastic bacterium isolated from an in-situ enriched hydrocarbon-degrading consortium in deep-sea sediment.</title>
        <authorList>
            <person name="Dong C."/>
            <person name="Ma T."/>
            <person name="Liu R."/>
            <person name="Shao Z."/>
        </authorList>
    </citation>
    <scope>NUCLEOTIDE SEQUENCE [LARGE SCALE GENOMIC DNA]</scope>
    <source>
        <strain evidence="6">soil36-7</strain>
    </source>
</reference>